<sequence>MASNTTDSSPTRDAQDQADVLSQHLHPHFTASLHEEPPLSLNEHDTVEPESSGAPTEEPPQSSLKLQGGDMHRDLYRIEAKSKQAKLDKRAASFSFPPRAAEDTIEEAVTALEPGSFRRHFLHHHNNGQFDNSAVTTSFLDFLDLYGNFAGEDLAESEDEEREEEERGHPRPSERTPLLRTPSRRSRLDRPGDASNMRTFFTLLKAFVGTGIIFLPKAFRNGGILFSSVTLVMVSLITTVCFHLLLRCRAEYGGGYGEIGERISGPRLRSLILSSIAISQVGFVCACIIFTAENLHAFLHAVASDSILVWSIGGLILIQLVVLIPLSWIRNISKLGPVALLADAFILIGLGYIYYYDIATLAARNGLDPSVMLFNPDSFTLTVGSCIFTFEGIGLIVPIQSSMKQPHHFEPLLYIVMGIITVLFTAVGALSYGTFGEHTQTEIFSNFPQGDRLVITIQFLYSLAILVGTPIQLFPAARILENKIFGPKSGKRDPSVKWKKNVFRTGMVVACGLISAVGAADLDKFVSLVGSFACVPLVYIYPAYLHRRGIAQSRWAKRADLAMMILGLVFMIYTTSSTIAVWIQE</sequence>
<feature type="transmembrane region" description="Helical" evidence="7">
    <location>
        <begin position="338"/>
        <end position="358"/>
    </location>
</feature>
<feature type="transmembrane region" description="Helical" evidence="7">
    <location>
        <begin position="225"/>
        <end position="246"/>
    </location>
</feature>
<keyword evidence="5 7" id="KW-0472">Membrane</keyword>
<feature type="transmembrane region" description="Helical" evidence="7">
    <location>
        <begin position="307"/>
        <end position="326"/>
    </location>
</feature>
<name>A0AAD4CWQ8_ASPNN</name>
<feature type="region of interest" description="Disordered" evidence="6">
    <location>
        <begin position="154"/>
        <end position="191"/>
    </location>
</feature>
<feature type="compositionally biased region" description="Basic and acidic residues" evidence="6">
    <location>
        <begin position="165"/>
        <end position="174"/>
    </location>
</feature>
<dbReference type="GO" id="GO:0005774">
    <property type="term" value="C:vacuolar membrane"/>
    <property type="evidence" value="ECO:0007669"/>
    <property type="project" value="TreeGrafter"/>
</dbReference>
<reference evidence="9" key="1">
    <citation type="journal article" date="2019" name="Beilstein J. Org. Chem.">
        <title>Nanangenines: drimane sesquiterpenoids as the dominant metabolite cohort of a novel Australian fungus, Aspergillus nanangensis.</title>
        <authorList>
            <person name="Lacey H.J."/>
            <person name="Gilchrist C.L.M."/>
            <person name="Crombie A."/>
            <person name="Kalaitzis J.A."/>
            <person name="Vuong D."/>
            <person name="Rutledge P.J."/>
            <person name="Turner P."/>
            <person name="Pitt J.I."/>
            <person name="Lacey E."/>
            <person name="Chooi Y.H."/>
            <person name="Piggott A.M."/>
        </authorList>
    </citation>
    <scope>NUCLEOTIDE SEQUENCE</scope>
    <source>
        <strain evidence="9">MST-FP2251</strain>
    </source>
</reference>
<proteinExistence type="inferred from homology"/>
<protein>
    <recommendedName>
        <fullName evidence="8">Amino acid transporter transmembrane domain-containing protein</fullName>
    </recommendedName>
</protein>
<comment type="similarity">
    <text evidence="2">Belongs to the amino acid/polyamine transporter 2 family.</text>
</comment>
<dbReference type="Proteomes" id="UP001194746">
    <property type="component" value="Unassembled WGS sequence"/>
</dbReference>
<dbReference type="PANTHER" id="PTHR22950">
    <property type="entry name" value="AMINO ACID TRANSPORTER"/>
    <property type="match status" value="1"/>
</dbReference>
<comment type="subcellular location">
    <subcellularLocation>
        <location evidence="1">Membrane</location>
        <topology evidence="1">Multi-pass membrane protein</topology>
    </subcellularLocation>
</comment>
<reference evidence="9" key="2">
    <citation type="submission" date="2020-02" db="EMBL/GenBank/DDBJ databases">
        <authorList>
            <person name="Gilchrist C.L.M."/>
            <person name="Chooi Y.-H."/>
        </authorList>
    </citation>
    <scope>NUCLEOTIDE SEQUENCE</scope>
    <source>
        <strain evidence="9">MST-FP2251</strain>
    </source>
</reference>
<evidence type="ECO:0000256" key="1">
    <source>
        <dbReference type="ARBA" id="ARBA00004141"/>
    </source>
</evidence>
<feature type="transmembrane region" description="Helical" evidence="7">
    <location>
        <begin position="378"/>
        <end position="399"/>
    </location>
</feature>
<keyword evidence="3 7" id="KW-0812">Transmembrane</keyword>
<organism evidence="9 10">
    <name type="scientific">Aspergillus nanangensis</name>
    <dbReference type="NCBI Taxonomy" id="2582783"/>
    <lineage>
        <taxon>Eukaryota</taxon>
        <taxon>Fungi</taxon>
        <taxon>Dikarya</taxon>
        <taxon>Ascomycota</taxon>
        <taxon>Pezizomycotina</taxon>
        <taxon>Eurotiomycetes</taxon>
        <taxon>Eurotiomycetidae</taxon>
        <taxon>Eurotiales</taxon>
        <taxon>Aspergillaceae</taxon>
        <taxon>Aspergillus</taxon>
        <taxon>Aspergillus subgen. Circumdati</taxon>
    </lineage>
</organism>
<evidence type="ECO:0000256" key="4">
    <source>
        <dbReference type="ARBA" id="ARBA00022989"/>
    </source>
</evidence>
<keyword evidence="10" id="KW-1185">Reference proteome</keyword>
<accession>A0AAD4CWQ8</accession>
<evidence type="ECO:0000256" key="2">
    <source>
        <dbReference type="ARBA" id="ARBA00008066"/>
    </source>
</evidence>
<keyword evidence="4 7" id="KW-1133">Transmembrane helix</keyword>
<evidence type="ECO:0000256" key="7">
    <source>
        <dbReference type="SAM" id="Phobius"/>
    </source>
</evidence>
<feature type="region of interest" description="Disordered" evidence="6">
    <location>
        <begin position="1"/>
        <end position="69"/>
    </location>
</feature>
<feature type="transmembrane region" description="Helical" evidence="7">
    <location>
        <begin position="525"/>
        <end position="541"/>
    </location>
</feature>
<dbReference type="PANTHER" id="PTHR22950:SF332">
    <property type="entry name" value="AMINO ACID TRANSPORTER (EUROFUNG)"/>
    <property type="match status" value="1"/>
</dbReference>
<dbReference type="AlphaFoldDB" id="A0AAD4CWQ8"/>
<feature type="transmembrane region" description="Helical" evidence="7">
    <location>
        <begin position="561"/>
        <end position="583"/>
    </location>
</feature>
<feature type="transmembrane region" description="Helical" evidence="7">
    <location>
        <begin position="455"/>
        <end position="480"/>
    </location>
</feature>
<feature type="transmembrane region" description="Helical" evidence="7">
    <location>
        <begin position="501"/>
        <end position="519"/>
    </location>
</feature>
<feature type="domain" description="Amino acid transporter transmembrane" evidence="8">
    <location>
        <begin position="194"/>
        <end position="579"/>
    </location>
</feature>
<feature type="compositionally biased region" description="Acidic residues" evidence="6">
    <location>
        <begin position="154"/>
        <end position="164"/>
    </location>
</feature>
<dbReference type="InterPro" id="IPR013057">
    <property type="entry name" value="AA_transpt_TM"/>
</dbReference>
<evidence type="ECO:0000256" key="5">
    <source>
        <dbReference type="ARBA" id="ARBA00023136"/>
    </source>
</evidence>
<feature type="compositionally biased region" description="Polar residues" evidence="6">
    <location>
        <begin position="1"/>
        <end position="12"/>
    </location>
</feature>
<evidence type="ECO:0000256" key="3">
    <source>
        <dbReference type="ARBA" id="ARBA00022692"/>
    </source>
</evidence>
<evidence type="ECO:0000313" key="10">
    <source>
        <dbReference type="Proteomes" id="UP001194746"/>
    </source>
</evidence>
<evidence type="ECO:0000259" key="8">
    <source>
        <dbReference type="Pfam" id="PF01490"/>
    </source>
</evidence>
<feature type="compositionally biased region" description="Basic and acidic residues" evidence="6">
    <location>
        <begin position="33"/>
        <end position="47"/>
    </location>
</feature>
<evidence type="ECO:0000256" key="6">
    <source>
        <dbReference type="SAM" id="MobiDB-lite"/>
    </source>
</evidence>
<dbReference type="EMBL" id="VCAU01000005">
    <property type="protein sequence ID" value="KAF9894136.1"/>
    <property type="molecule type" value="Genomic_DNA"/>
</dbReference>
<comment type="caution">
    <text evidence="9">The sequence shown here is derived from an EMBL/GenBank/DDBJ whole genome shotgun (WGS) entry which is preliminary data.</text>
</comment>
<gene>
    <name evidence="9" type="ORF">FE257_009109</name>
</gene>
<dbReference type="Pfam" id="PF01490">
    <property type="entry name" value="Aa_trans"/>
    <property type="match status" value="1"/>
</dbReference>
<dbReference type="GO" id="GO:0005302">
    <property type="term" value="F:L-tyrosine transmembrane transporter activity"/>
    <property type="evidence" value="ECO:0007669"/>
    <property type="project" value="TreeGrafter"/>
</dbReference>
<feature type="transmembrane region" description="Helical" evidence="7">
    <location>
        <begin position="200"/>
        <end position="219"/>
    </location>
</feature>
<evidence type="ECO:0000313" key="9">
    <source>
        <dbReference type="EMBL" id="KAF9894136.1"/>
    </source>
</evidence>
<feature type="transmembrane region" description="Helical" evidence="7">
    <location>
        <begin position="411"/>
        <end position="435"/>
    </location>
</feature>
<feature type="transmembrane region" description="Helical" evidence="7">
    <location>
        <begin position="271"/>
        <end position="292"/>
    </location>
</feature>